<dbReference type="Proteomes" id="UP000239731">
    <property type="component" value="Unassembled WGS sequence"/>
</dbReference>
<proteinExistence type="inferred from homology"/>
<dbReference type="AlphaFoldDB" id="A0A109LEX4"/>
<dbReference type="InterPro" id="IPR050643">
    <property type="entry name" value="Periplasmic_pilus_chap"/>
</dbReference>
<evidence type="ECO:0000313" key="8">
    <source>
        <dbReference type="EMBL" id="KWV86224.1"/>
    </source>
</evidence>
<feature type="domain" description="Pili assembly chaperone C-terminal" evidence="7">
    <location>
        <begin position="170"/>
        <end position="234"/>
    </location>
</feature>
<dbReference type="Pfam" id="PF02753">
    <property type="entry name" value="PapD_C"/>
    <property type="match status" value="1"/>
</dbReference>
<sequence>MTHRLLRALLGLALAVQTVLAHGEIVIDRTRIIYPASAAGVTVNLHNEADGPRLAQVWIDAGDLQVAPESSDVPFTVTPPILRLDAGKHRALRVMYHATQDKAMAVPQELVYWLNVLGIRPSVDTGNQLQFAFRTRIKLFLRPDALPGQAQQAVDTLQWRLAGDGPVLQVRNPSAFHVTLSSVLLTVDGVEYHSEAPPMLLPRSVARIVLEGRAPWGQGTVALRFTTLDDHGMTRTHTVSLGHTKDLAI</sequence>
<dbReference type="InterPro" id="IPR036316">
    <property type="entry name" value="Pili_assmbl_chap_C_dom_sf"/>
</dbReference>
<keyword evidence="3" id="KW-0732">Signal</keyword>
<dbReference type="GO" id="GO:0071555">
    <property type="term" value="P:cell wall organization"/>
    <property type="evidence" value="ECO:0007669"/>
    <property type="project" value="InterPro"/>
</dbReference>
<protein>
    <submittedName>
        <fullName evidence="8">Chaperone protein EcpD</fullName>
    </submittedName>
    <submittedName>
        <fullName evidence="9">Molecular chaperone</fullName>
    </submittedName>
</protein>
<comment type="caution">
    <text evidence="8">The sequence shown here is derived from an EMBL/GenBank/DDBJ whole genome shotgun (WGS) entry which is preliminary data.</text>
</comment>
<dbReference type="SUPFAM" id="SSF49584">
    <property type="entry name" value="Periplasmic chaperone C-domain"/>
    <property type="match status" value="1"/>
</dbReference>
<evidence type="ECO:0000313" key="10">
    <source>
        <dbReference type="Proteomes" id="UP000061348"/>
    </source>
</evidence>
<dbReference type="InterPro" id="IPR008962">
    <property type="entry name" value="PapD-like_sf"/>
</dbReference>
<dbReference type="InterPro" id="IPR016148">
    <property type="entry name" value="Pili_assmbl_chaperone_C"/>
</dbReference>
<dbReference type="InterPro" id="IPR001829">
    <property type="entry name" value="Pili_assmbl_chaperone_bac"/>
</dbReference>
<evidence type="ECO:0000259" key="7">
    <source>
        <dbReference type="Pfam" id="PF02753"/>
    </source>
</evidence>
<evidence type="ECO:0000313" key="11">
    <source>
        <dbReference type="Proteomes" id="UP000239731"/>
    </source>
</evidence>
<organism evidence="8 10">
    <name type="scientific">Pseudomonas fluorescens</name>
    <dbReference type="NCBI Taxonomy" id="294"/>
    <lineage>
        <taxon>Bacteria</taxon>
        <taxon>Pseudomonadati</taxon>
        <taxon>Pseudomonadota</taxon>
        <taxon>Gammaproteobacteria</taxon>
        <taxon>Pseudomonadales</taxon>
        <taxon>Pseudomonadaceae</taxon>
        <taxon>Pseudomonas</taxon>
    </lineage>
</organism>
<evidence type="ECO:0000256" key="4">
    <source>
        <dbReference type="ARBA" id="ARBA00022764"/>
    </source>
</evidence>
<feature type="domain" description="Pili assembly chaperone N-terminal" evidence="6">
    <location>
        <begin position="25"/>
        <end position="146"/>
    </location>
</feature>
<dbReference type="PATRIC" id="fig|294.194.peg.4659"/>
<dbReference type="Gene3D" id="2.60.40.10">
    <property type="entry name" value="Immunoglobulins"/>
    <property type="match status" value="2"/>
</dbReference>
<dbReference type="PANTHER" id="PTHR30251">
    <property type="entry name" value="PILUS ASSEMBLY CHAPERONE"/>
    <property type="match status" value="1"/>
</dbReference>
<dbReference type="InterPro" id="IPR013783">
    <property type="entry name" value="Ig-like_fold"/>
</dbReference>
<gene>
    <name evidence="8" type="primary">ecpD_4</name>
    <name evidence="9" type="ORF">C7A10_17625</name>
    <name evidence="8" type="ORF">PFLmoz3_04196</name>
</gene>
<evidence type="ECO:0000256" key="5">
    <source>
        <dbReference type="ARBA" id="ARBA00023186"/>
    </source>
</evidence>
<accession>A0A109LEX4</accession>
<evidence type="ECO:0000256" key="1">
    <source>
        <dbReference type="ARBA" id="ARBA00004418"/>
    </source>
</evidence>
<keyword evidence="5" id="KW-0143">Chaperone</keyword>
<keyword evidence="4" id="KW-0574">Periplasm</keyword>
<comment type="similarity">
    <text evidence="2">Belongs to the periplasmic pilus chaperone family.</text>
</comment>
<dbReference type="Pfam" id="PF00345">
    <property type="entry name" value="PapD_N"/>
    <property type="match status" value="1"/>
</dbReference>
<dbReference type="GO" id="GO:0030288">
    <property type="term" value="C:outer membrane-bounded periplasmic space"/>
    <property type="evidence" value="ECO:0007669"/>
    <property type="project" value="InterPro"/>
</dbReference>
<evidence type="ECO:0000256" key="2">
    <source>
        <dbReference type="ARBA" id="ARBA00007399"/>
    </source>
</evidence>
<dbReference type="EMBL" id="LCYA01000103">
    <property type="protein sequence ID" value="KWV86224.1"/>
    <property type="molecule type" value="Genomic_DNA"/>
</dbReference>
<comment type="subcellular location">
    <subcellularLocation>
        <location evidence="1">Periplasm</location>
    </subcellularLocation>
</comment>
<dbReference type="PANTHER" id="PTHR30251:SF2">
    <property type="entry name" value="FIMBRIAL CHAPERONE YADV-RELATED"/>
    <property type="match status" value="1"/>
</dbReference>
<dbReference type="SUPFAM" id="SSF49354">
    <property type="entry name" value="PapD-like"/>
    <property type="match status" value="1"/>
</dbReference>
<dbReference type="Proteomes" id="UP000061348">
    <property type="component" value="Unassembled WGS sequence"/>
</dbReference>
<dbReference type="PRINTS" id="PR00969">
    <property type="entry name" value="CHAPERONPILI"/>
</dbReference>
<name>A0A109LEX4_PSEFL</name>
<reference evidence="9 11" key="2">
    <citation type="submission" date="2018-03" db="EMBL/GenBank/DDBJ databases">
        <title>Blue discolouration in mozzarella cheese caused by Pseudomonas fluorescens.</title>
        <authorList>
            <person name="Chiesa F."/>
            <person name="Dalmasso A."/>
            <person name="Lomonaco S."/>
        </authorList>
    </citation>
    <scope>NUCLEOTIDE SEQUENCE [LARGE SCALE GENOMIC DNA]</scope>
    <source>
        <strain evidence="9 11">11293</strain>
    </source>
</reference>
<evidence type="ECO:0000256" key="3">
    <source>
        <dbReference type="ARBA" id="ARBA00022729"/>
    </source>
</evidence>
<dbReference type="EMBL" id="PVUH01000011">
    <property type="protein sequence ID" value="PRW90857.1"/>
    <property type="molecule type" value="Genomic_DNA"/>
</dbReference>
<evidence type="ECO:0000259" key="6">
    <source>
        <dbReference type="Pfam" id="PF00345"/>
    </source>
</evidence>
<evidence type="ECO:0000313" key="9">
    <source>
        <dbReference type="EMBL" id="PRW90857.1"/>
    </source>
</evidence>
<reference evidence="8 10" key="1">
    <citation type="submission" date="2015-05" db="EMBL/GenBank/DDBJ databases">
        <title>A genomic and transcriptomic approach to investigate the blue pigment phenotype in Pseudomonas fluorescens.</title>
        <authorList>
            <person name="Andreani N.A."/>
            <person name="Cardazzo B."/>
        </authorList>
    </citation>
    <scope>NUCLEOTIDE SEQUENCE [LARGE SCALE GENOMIC DNA]</scope>
    <source>
        <strain evidence="8 10">Ps_22</strain>
    </source>
</reference>
<dbReference type="InterPro" id="IPR016147">
    <property type="entry name" value="Pili_assmbl_chaperone_N"/>
</dbReference>
<dbReference type="RefSeq" id="WP_060764757.1">
    <property type="nucleotide sequence ID" value="NZ_LCYA01000103.1"/>
</dbReference>